<dbReference type="PANTHER" id="PTHR33375">
    <property type="entry name" value="CHROMOSOME-PARTITIONING PROTEIN PARB-RELATED"/>
    <property type="match status" value="1"/>
</dbReference>
<dbReference type="Proteomes" id="UP000186102">
    <property type="component" value="Unassembled WGS sequence"/>
</dbReference>
<dbReference type="SUPFAM" id="SSF110849">
    <property type="entry name" value="ParB/Sulfiredoxin"/>
    <property type="match status" value="1"/>
</dbReference>
<gene>
    <name evidence="2" type="ORF">DSOL_4983</name>
</gene>
<dbReference type="PANTHER" id="PTHR33375:SF1">
    <property type="entry name" value="CHROMOSOME-PARTITIONING PROTEIN PARB-RELATED"/>
    <property type="match status" value="1"/>
</dbReference>
<dbReference type="CDD" id="cd16408">
    <property type="entry name" value="ParB_N_like"/>
    <property type="match status" value="1"/>
</dbReference>
<dbReference type="Gene3D" id="3.90.1530.30">
    <property type="match status" value="1"/>
</dbReference>
<dbReference type="InterPro" id="IPR036086">
    <property type="entry name" value="ParB/Sulfiredoxin_sf"/>
</dbReference>
<evidence type="ECO:0000259" key="1">
    <source>
        <dbReference type="SMART" id="SM00470"/>
    </source>
</evidence>
<dbReference type="Pfam" id="PF02195">
    <property type="entry name" value="ParB_N"/>
    <property type="match status" value="1"/>
</dbReference>
<evidence type="ECO:0000313" key="3">
    <source>
        <dbReference type="Proteomes" id="UP000186102"/>
    </source>
</evidence>
<name>A0A1Q8QGH2_9FIRM</name>
<dbReference type="GO" id="GO:0007059">
    <property type="term" value="P:chromosome segregation"/>
    <property type="evidence" value="ECO:0007669"/>
    <property type="project" value="TreeGrafter"/>
</dbReference>
<accession>A0A1Q8QGH2</accession>
<dbReference type="SMART" id="SM00470">
    <property type="entry name" value="ParB"/>
    <property type="match status" value="1"/>
</dbReference>
<dbReference type="GO" id="GO:0005694">
    <property type="term" value="C:chromosome"/>
    <property type="evidence" value="ECO:0007669"/>
    <property type="project" value="TreeGrafter"/>
</dbReference>
<sequence>MPDRPAPKRIKSMDELLMAVEPGSQATNIKGGVVHLKFSQVDPYPKHPFRLYSGERLDDMVASISNYGILTPMIARTKDNGRYEMLAGHNRMNAGRLAGLDEGDFVIKENLSDEEAWMYVIETNVMQRSFADMLSSEKAAVLALRHSKMFSQGKRNDIIAELKMLENPQYIKENGTSALIGQKLTSREKVADEYGLSKNTVARLLRVDKLTAPLKKRVDSEEFGIYPAVALSYIAEAEQQDIEKVLSKNEFKVDMKKAEMLRSYSESSKLNEKTAYQILSGEVNKKPKSTTPPPVKIKHKVYSKYFPADTKASEIERIVDEALEWYFSSKVKEETA</sequence>
<comment type="caution">
    <text evidence="2">The sequence shown here is derived from an EMBL/GenBank/DDBJ whole genome shotgun (WGS) entry which is preliminary data.</text>
</comment>
<protein>
    <submittedName>
        <fullName evidence="2">Chromosome (Plasmid) partitioning protein ParB</fullName>
    </submittedName>
</protein>
<dbReference type="SUPFAM" id="SSF109709">
    <property type="entry name" value="KorB DNA-binding domain-like"/>
    <property type="match status" value="1"/>
</dbReference>
<dbReference type="RefSeq" id="WP_075367237.1">
    <property type="nucleotide sequence ID" value="NZ_MLBF01000077.1"/>
</dbReference>
<proteinExistence type="predicted"/>
<dbReference type="InterPro" id="IPR003115">
    <property type="entry name" value="ParB_N"/>
</dbReference>
<dbReference type="EMBL" id="MLBF01000077">
    <property type="protein sequence ID" value="OLN26449.1"/>
    <property type="molecule type" value="Genomic_DNA"/>
</dbReference>
<dbReference type="STRING" id="1888891.DSOL_4983"/>
<keyword evidence="3" id="KW-1185">Reference proteome</keyword>
<reference evidence="2 3" key="1">
    <citation type="submission" date="2016-09" db="EMBL/GenBank/DDBJ databases">
        <title>Complete genome of Desulfosporosinus sp. OL.</title>
        <authorList>
            <person name="Mardanov A."/>
            <person name="Beletsky A."/>
            <person name="Panova A."/>
            <person name="Karnachuk O."/>
            <person name="Ravin N."/>
        </authorList>
    </citation>
    <scope>NUCLEOTIDE SEQUENCE [LARGE SCALE GENOMIC DNA]</scope>
    <source>
        <strain evidence="2 3">OL</strain>
    </source>
</reference>
<dbReference type="InterPro" id="IPR050336">
    <property type="entry name" value="Chromosome_partition/occlusion"/>
</dbReference>
<organism evidence="2 3">
    <name type="scientific">Desulfosporosinus metallidurans</name>
    <dbReference type="NCBI Taxonomy" id="1888891"/>
    <lineage>
        <taxon>Bacteria</taxon>
        <taxon>Bacillati</taxon>
        <taxon>Bacillota</taxon>
        <taxon>Clostridia</taxon>
        <taxon>Eubacteriales</taxon>
        <taxon>Desulfitobacteriaceae</taxon>
        <taxon>Desulfosporosinus</taxon>
    </lineage>
</organism>
<feature type="domain" description="ParB-like N-terminal" evidence="1">
    <location>
        <begin position="34"/>
        <end position="124"/>
    </location>
</feature>
<evidence type="ECO:0000313" key="2">
    <source>
        <dbReference type="EMBL" id="OLN26449.1"/>
    </source>
</evidence>
<dbReference type="Gene3D" id="1.10.10.2830">
    <property type="match status" value="1"/>
</dbReference>
<dbReference type="AlphaFoldDB" id="A0A1Q8QGH2"/>